<proteinExistence type="predicted"/>
<feature type="transmembrane region" description="Helical" evidence="1">
    <location>
        <begin position="20"/>
        <end position="43"/>
    </location>
</feature>
<dbReference type="Proteomes" id="UP000824204">
    <property type="component" value="Unassembled WGS sequence"/>
</dbReference>
<dbReference type="EMBL" id="DXFX01000004">
    <property type="protein sequence ID" value="HIX06889.1"/>
    <property type="molecule type" value="Genomic_DNA"/>
</dbReference>
<feature type="transmembrane region" description="Helical" evidence="1">
    <location>
        <begin position="79"/>
        <end position="102"/>
    </location>
</feature>
<keyword evidence="1" id="KW-0472">Membrane</keyword>
<organism evidence="2 3">
    <name type="scientific">Candidatus Borkfalkia faecipullorum</name>
    <dbReference type="NCBI Taxonomy" id="2838510"/>
    <lineage>
        <taxon>Bacteria</taxon>
        <taxon>Bacillati</taxon>
        <taxon>Bacillota</taxon>
        <taxon>Clostridia</taxon>
        <taxon>Christensenellales</taxon>
        <taxon>Christensenellaceae</taxon>
        <taxon>Candidatus Borkfalkia</taxon>
    </lineage>
</organism>
<evidence type="ECO:0000313" key="2">
    <source>
        <dbReference type="EMBL" id="HIX06889.1"/>
    </source>
</evidence>
<name>A0A9D1V6F3_9FIRM</name>
<keyword evidence="1" id="KW-0812">Transmembrane</keyword>
<gene>
    <name evidence="2" type="ORF">H9741_00270</name>
</gene>
<keyword evidence="1" id="KW-1133">Transmembrane helix</keyword>
<protein>
    <submittedName>
        <fullName evidence="2">Uncharacterized protein</fullName>
    </submittedName>
</protein>
<feature type="transmembrane region" description="Helical" evidence="1">
    <location>
        <begin position="55"/>
        <end position="73"/>
    </location>
</feature>
<evidence type="ECO:0000256" key="1">
    <source>
        <dbReference type="SAM" id="Phobius"/>
    </source>
</evidence>
<dbReference type="AlphaFoldDB" id="A0A9D1V6F3"/>
<reference evidence="2" key="1">
    <citation type="journal article" date="2021" name="PeerJ">
        <title>Extensive microbial diversity within the chicken gut microbiome revealed by metagenomics and culture.</title>
        <authorList>
            <person name="Gilroy R."/>
            <person name="Ravi A."/>
            <person name="Getino M."/>
            <person name="Pursley I."/>
            <person name="Horton D.L."/>
            <person name="Alikhan N.F."/>
            <person name="Baker D."/>
            <person name="Gharbi K."/>
            <person name="Hall N."/>
            <person name="Watson M."/>
            <person name="Adriaenssens E.M."/>
            <person name="Foster-Nyarko E."/>
            <person name="Jarju S."/>
            <person name="Secka A."/>
            <person name="Antonio M."/>
            <person name="Oren A."/>
            <person name="Chaudhuri R.R."/>
            <person name="La Ragione R."/>
            <person name="Hildebrand F."/>
            <person name="Pallen M.J."/>
        </authorList>
    </citation>
    <scope>NUCLEOTIDE SEQUENCE</scope>
    <source>
        <strain evidence="2">811</strain>
    </source>
</reference>
<comment type="caution">
    <text evidence="2">The sequence shown here is derived from an EMBL/GenBank/DDBJ whole genome shotgun (WGS) entry which is preliminary data.</text>
</comment>
<accession>A0A9D1V6F3</accession>
<sequence length="216" mass="23346">MFERIRQSVLALGEGAGALFPFAAPFLACAPVFLFLVWFVLCLCSRRVRKGSKSAYLFVCDFFLLLFAALALFSPDALAAVAVALAVRALCTGLYGILCLFGRAPAQVPQAKQAPLPPPSVSPSPLPSAEEKPRLVRCFPQGGEVVVGEDVRLGHIFSVLEKLRSLPLAAGDRLESEKYADLLNVYRTKGNLCAEEARSLNDILASLLKMLAKYDA</sequence>
<evidence type="ECO:0000313" key="3">
    <source>
        <dbReference type="Proteomes" id="UP000824204"/>
    </source>
</evidence>
<reference evidence="2" key="2">
    <citation type="submission" date="2021-04" db="EMBL/GenBank/DDBJ databases">
        <authorList>
            <person name="Gilroy R."/>
        </authorList>
    </citation>
    <scope>NUCLEOTIDE SEQUENCE</scope>
    <source>
        <strain evidence="2">811</strain>
    </source>
</reference>